<keyword evidence="2" id="KW-0789">Thiol protease inhibitor</keyword>
<dbReference type="PANTHER" id="PTHR36530:SF1">
    <property type="entry name" value="AMOEBIASIN-1"/>
    <property type="match status" value="1"/>
</dbReference>
<dbReference type="Gene3D" id="2.60.40.2020">
    <property type="match status" value="1"/>
</dbReference>
<feature type="compositionally biased region" description="Polar residues" evidence="3">
    <location>
        <begin position="31"/>
        <end position="45"/>
    </location>
</feature>
<dbReference type="Proteomes" id="UP000019483">
    <property type="component" value="Unassembled WGS sequence"/>
</dbReference>
<sequence length="249" mass="27679">MNIRLFTVAAVVLLVCMTCGCVSESDDTGEYESNASIDDINTTTPDVEEQPGITDNSGVSIGTMSNVTQHFSENESQSTAYAIIGDTIIVTLQENPTTGYSWNMTYSEGLKLKEDVYAEASIRAEMVGAPGYHTWIFEVTDMDEQNISAIYIRPWEEPTGTEDSYELTIDVIPESELITDTGIVTYNNLEGGFYGIIGADDTNYDPINLPDDFKTDGTEIRFTAYQRDDMMSFHMWGQIIELRTISPIL</sequence>
<name>W9DUN1_METTI</name>
<evidence type="ECO:0000313" key="6">
    <source>
        <dbReference type="Proteomes" id="UP000019483"/>
    </source>
</evidence>
<evidence type="ECO:0000256" key="2">
    <source>
        <dbReference type="ARBA" id="ARBA00022704"/>
    </source>
</evidence>
<proteinExistence type="predicted"/>
<dbReference type="AlphaFoldDB" id="W9DUN1"/>
<dbReference type="InterPro" id="IPR018990">
    <property type="entry name" value="Prot_inh_I42_chagasin"/>
</dbReference>
<dbReference type="EMBL" id="AZAJ01000001">
    <property type="protein sequence ID" value="ETA69350.1"/>
    <property type="molecule type" value="Genomic_DNA"/>
</dbReference>
<dbReference type="RefSeq" id="WP_023846482.1">
    <property type="nucleotide sequence ID" value="NZ_AZAJ01000001.1"/>
</dbReference>
<keyword evidence="1" id="KW-0646">Protease inhibitor</keyword>
<evidence type="ECO:0000313" key="5">
    <source>
        <dbReference type="EMBL" id="ETA69350.1"/>
    </source>
</evidence>
<dbReference type="OrthoDB" id="28968at2157"/>
<feature type="region of interest" description="Disordered" evidence="3">
    <location>
        <begin position="26"/>
        <end position="54"/>
    </location>
</feature>
<reference evidence="5 6" key="1">
    <citation type="submission" date="2013-08" db="EMBL/GenBank/DDBJ databases">
        <authorList>
            <consortium name="DOE Joint Genome Institute"/>
            <person name="Eisen J."/>
            <person name="Huntemann M."/>
            <person name="Han J."/>
            <person name="Chen A."/>
            <person name="Kyrpides N."/>
            <person name="Mavromatis K."/>
            <person name="Markowitz V."/>
            <person name="Palaniappan K."/>
            <person name="Ivanova N."/>
            <person name="Schaumberg A."/>
            <person name="Pati A."/>
            <person name="Liolios K."/>
            <person name="Nordberg H.P."/>
            <person name="Cantor M.N."/>
            <person name="Hua S.X."/>
            <person name="Woyke T."/>
        </authorList>
    </citation>
    <scope>NUCLEOTIDE SEQUENCE [LARGE SCALE GENOMIC DNA]</scope>
    <source>
        <strain evidence="5 6">DSM 2278</strain>
    </source>
</reference>
<dbReference type="PROSITE" id="PS51257">
    <property type="entry name" value="PROKAR_LIPOPROTEIN"/>
    <property type="match status" value="1"/>
</dbReference>
<dbReference type="InterPro" id="IPR036331">
    <property type="entry name" value="Chagasin-like_sf"/>
</dbReference>
<gene>
    <name evidence="5" type="ORF">MettiDRAFT_2847</name>
</gene>
<keyword evidence="6" id="KW-1185">Reference proteome</keyword>
<dbReference type="GO" id="GO:0004869">
    <property type="term" value="F:cysteine-type endopeptidase inhibitor activity"/>
    <property type="evidence" value="ECO:0007669"/>
    <property type="project" value="UniProtKB-KW"/>
</dbReference>
<feature type="domain" description="Proteinase inhibitor I42 chagasin" evidence="4">
    <location>
        <begin position="84"/>
        <end position="169"/>
    </location>
</feature>
<evidence type="ECO:0000259" key="4">
    <source>
        <dbReference type="Pfam" id="PF09394"/>
    </source>
</evidence>
<evidence type="ECO:0000256" key="3">
    <source>
        <dbReference type="SAM" id="MobiDB-lite"/>
    </source>
</evidence>
<protein>
    <submittedName>
        <fullName evidence="5">Putative secreted protein</fullName>
    </submittedName>
</protein>
<dbReference type="SUPFAM" id="SSF141066">
    <property type="entry name" value="ICP-like"/>
    <property type="match status" value="1"/>
</dbReference>
<comment type="caution">
    <text evidence="5">The sequence shown here is derived from an EMBL/GenBank/DDBJ whole genome shotgun (WGS) entry which is preliminary data.</text>
</comment>
<evidence type="ECO:0000256" key="1">
    <source>
        <dbReference type="ARBA" id="ARBA00022690"/>
    </source>
</evidence>
<organism evidence="5 6">
    <name type="scientific">Methanolobus tindarius DSM 2278</name>
    <dbReference type="NCBI Taxonomy" id="1090322"/>
    <lineage>
        <taxon>Archaea</taxon>
        <taxon>Methanobacteriati</taxon>
        <taxon>Methanobacteriota</taxon>
        <taxon>Stenosarchaea group</taxon>
        <taxon>Methanomicrobia</taxon>
        <taxon>Methanosarcinales</taxon>
        <taxon>Methanosarcinaceae</taxon>
        <taxon>Methanolobus</taxon>
    </lineage>
</organism>
<dbReference type="STRING" id="1090322.MettiDRAFT_2847"/>
<dbReference type="InterPro" id="IPR052781">
    <property type="entry name" value="Cys_protease_inhibitor_I42"/>
</dbReference>
<dbReference type="PANTHER" id="PTHR36530">
    <property type="entry name" value="INHIBITOR OF CYSTEINE PEPTIDASE"/>
    <property type="match status" value="1"/>
</dbReference>
<dbReference type="Pfam" id="PF09394">
    <property type="entry name" value="Inhibitor_I42"/>
    <property type="match status" value="1"/>
</dbReference>
<accession>W9DUN1</accession>